<dbReference type="Pfam" id="PF01926">
    <property type="entry name" value="MMR_HSR1"/>
    <property type="match status" value="1"/>
</dbReference>
<dbReference type="GO" id="GO:0043024">
    <property type="term" value="F:ribosomal small subunit binding"/>
    <property type="evidence" value="ECO:0007669"/>
    <property type="project" value="TreeGrafter"/>
</dbReference>
<dbReference type="HOGENOM" id="CLU_016609_2_1_11"/>
<evidence type="ECO:0000313" key="5">
    <source>
        <dbReference type="Proteomes" id="UP000018291"/>
    </source>
</evidence>
<keyword evidence="2" id="KW-0812">Transmembrane</keyword>
<feature type="compositionally biased region" description="Basic and acidic residues" evidence="1">
    <location>
        <begin position="344"/>
        <end position="363"/>
    </location>
</feature>
<evidence type="ECO:0000259" key="3">
    <source>
        <dbReference type="Pfam" id="PF01926"/>
    </source>
</evidence>
<keyword evidence="5" id="KW-1185">Reference proteome</keyword>
<reference evidence="4 5" key="1">
    <citation type="journal article" date="2013" name="ISME J.">
        <title>Metabolic model for the filamentous 'Candidatus Microthrix parvicella' based on genomic and metagenomic analyses.</title>
        <authorList>
            <person name="Jon McIlroy S."/>
            <person name="Kristiansen R."/>
            <person name="Albertsen M."/>
            <person name="Michael Karst S."/>
            <person name="Rossetti S."/>
            <person name="Lund Nielsen J."/>
            <person name="Tandoi V."/>
            <person name="James Seviour R."/>
            <person name="Nielsen P.H."/>
        </authorList>
    </citation>
    <scope>NUCLEOTIDE SEQUENCE [LARGE SCALE GENOMIC DNA]</scope>
    <source>
        <strain evidence="4 5">RN1</strain>
    </source>
</reference>
<dbReference type="InterPro" id="IPR027417">
    <property type="entry name" value="P-loop_NTPase"/>
</dbReference>
<dbReference type="OrthoDB" id="974105at2"/>
<feature type="region of interest" description="Disordered" evidence="1">
    <location>
        <begin position="1"/>
        <end position="22"/>
    </location>
</feature>
<dbReference type="Gene3D" id="3.40.50.300">
    <property type="entry name" value="P-loop containing nucleotide triphosphate hydrolases"/>
    <property type="match status" value="1"/>
</dbReference>
<dbReference type="AlphaFoldDB" id="R4Z5P2"/>
<sequence>MSDEDATNLPSRRKRRSSARAADELAQRLELLSRVVDLAPQRLDDDAAAHARQALESARGRLGHGTTHTVVALAGATGSGKSSTFNAILGEDLAPVGVRRPTTSEPRAAIVGGGAEGLLDWLKIPRRHVVGDATHELAGLVLVDLPDHDSTAAAHRAEVDRLVEVVDAFIWVVDPQKYADAALHEGYLRRFAGHSGVTLVALNQIDLLPEADRAATQEHLTRLLAEDGLVGVRVLPTSTTTGAGVDALRRELAARVAERRALVTRLDADLDWVASQVAVAVGDTVPAQVPADSAARLARSLAVAAGVDVVADAAGAAHRHRSSQVAGWPPVRWAGRLRPDPLRRLGLDKARSTTRRNQRDAARTGDSGTGLDTVTVGRTSRATPGAVAEAGMDEALRALVDRTATGLPDRWRRRLGEMAGARRAELPDALDRAIGSVDLPTQRPGWWSAASAAQWLFTALMVIGVVWLVIIGGVSWLGLPDLPTPKVGVVPVPTLLAVGGAVAGLILALVVGWVARVGGQRRSSQARKLLVDATGTVADHLVIVPIDAELAAMAELGTLARQLDR</sequence>
<dbReference type="GO" id="GO:0000028">
    <property type="term" value="P:ribosomal small subunit assembly"/>
    <property type="evidence" value="ECO:0007669"/>
    <property type="project" value="TreeGrafter"/>
</dbReference>
<dbReference type="Proteomes" id="UP000018291">
    <property type="component" value="Unassembled WGS sequence"/>
</dbReference>
<keyword evidence="2" id="KW-0472">Membrane</keyword>
<accession>R4Z5P2</accession>
<evidence type="ECO:0000256" key="2">
    <source>
        <dbReference type="SAM" id="Phobius"/>
    </source>
</evidence>
<dbReference type="GO" id="GO:0005525">
    <property type="term" value="F:GTP binding"/>
    <property type="evidence" value="ECO:0007669"/>
    <property type="project" value="InterPro"/>
</dbReference>
<name>R4Z5P2_9ACTN</name>
<feature type="region of interest" description="Disordered" evidence="1">
    <location>
        <begin position="344"/>
        <end position="376"/>
    </location>
</feature>
<dbReference type="STRING" id="1229780.BN381_300034"/>
<protein>
    <submittedName>
        <fullName evidence="4">Putative GTP-binding protein HSR1-related protein</fullName>
    </submittedName>
</protein>
<gene>
    <name evidence="4" type="ORF">BN381_300034</name>
</gene>
<dbReference type="SUPFAM" id="SSF52540">
    <property type="entry name" value="P-loop containing nucleoside triphosphate hydrolases"/>
    <property type="match status" value="1"/>
</dbReference>
<evidence type="ECO:0000313" key="4">
    <source>
        <dbReference type="EMBL" id="CCM63887.1"/>
    </source>
</evidence>
<dbReference type="EMBL" id="CANL01000024">
    <property type="protein sequence ID" value="CCM63887.1"/>
    <property type="molecule type" value="Genomic_DNA"/>
</dbReference>
<feature type="transmembrane region" description="Helical" evidence="2">
    <location>
        <begin position="490"/>
        <end position="515"/>
    </location>
</feature>
<dbReference type="GO" id="GO:0019843">
    <property type="term" value="F:rRNA binding"/>
    <property type="evidence" value="ECO:0007669"/>
    <property type="project" value="TreeGrafter"/>
</dbReference>
<keyword evidence="2" id="KW-1133">Transmembrane helix</keyword>
<dbReference type="InterPro" id="IPR006073">
    <property type="entry name" value="GTP-bd"/>
</dbReference>
<comment type="caution">
    <text evidence="4">The sequence shown here is derived from an EMBL/GenBank/DDBJ whole genome shotgun (WGS) entry which is preliminary data.</text>
</comment>
<dbReference type="PANTHER" id="PTHR42698:SF1">
    <property type="entry name" value="GTPASE ERA, MITOCHONDRIAL"/>
    <property type="match status" value="1"/>
</dbReference>
<dbReference type="InterPro" id="IPR005662">
    <property type="entry name" value="GTPase_Era-like"/>
</dbReference>
<dbReference type="RefSeq" id="WP_012227196.1">
    <property type="nucleotide sequence ID" value="NZ_HG422565.1"/>
</dbReference>
<evidence type="ECO:0000256" key="1">
    <source>
        <dbReference type="SAM" id="MobiDB-lite"/>
    </source>
</evidence>
<feature type="domain" description="G" evidence="3">
    <location>
        <begin position="71"/>
        <end position="180"/>
    </location>
</feature>
<feature type="transmembrane region" description="Helical" evidence="2">
    <location>
        <begin position="455"/>
        <end position="478"/>
    </location>
</feature>
<organism evidence="4 5">
    <name type="scientific">Candidatus Neomicrothrix parvicella RN1</name>
    <dbReference type="NCBI Taxonomy" id="1229780"/>
    <lineage>
        <taxon>Bacteria</taxon>
        <taxon>Bacillati</taxon>
        <taxon>Actinomycetota</taxon>
        <taxon>Acidimicrobiia</taxon>
        <taxon>Acidimicrobiales</taxon>
        <taxon>Microthrixaceae</taxon>
        <taxon>Candidatus Neomicrothrix</taxon>
    </lineage>
</organism>
<proteinExistence type="predicted"/>
<dbReference type="eggNOG" id="COG0699">
    <property type="taxonomic scope" value="Bacteria"/>
</dbReference>
<dbReference type="GO" id="GO:0005829">
    <property type="term" value="C:cytosol"/>
    <property type="evidence" value="ECO:0007669"/>
    <property type="project" value="TreeGrafter"/>
</dbReference>
<dbReference type="PANTHER" id="PTHR42698">
    <property type="entry name" value="GTPASE ERA"/>
    <property type="match status" value="1"/>
</dbReference>